<dbReference type="Pfam" id="PF12802">
    <property type="entry name" value="MarR_2"/>
    <property type="match status" value="1"/>
</dbReference>
<dbReference type="OrthoDB" id="67158at2"/>
<keyword evidence="1" id="KW-0805">Transcription regulation</keyword>
<dbReference type="PANTHER" id="PTHR38465:SF2">
    <property type="entry name" value="HTH-TYPE TRANSCRIPTIONAL REGULATOR MMPR5"/>
    <property type="match status" value="1"/>
</dbReference>
<dbReference type="InterPro" id="IPR000835">
    <property type="entry name" value="HTH_MarR-typ"/>
</dbReference>
<reference evidence="5 6" key="1">
    <citation type="submission" date="2019-06" db="EMBL/GenBank/DDBJ databases">
        <title>Sequencing the genomes of 1000 actinobacteria strains.</title>
        <authorList>
            <person name="Klenk H.-P."/>
        </authorList>
    </citation>
    <scope>NUCLEOTIDE SEQUENCE [LARGE SCALE GENOMIC DNA]</scope>
    <source>
        <strain evidence="5 6">DSM 24617</strain>
    </source>
</reference>
<keyword evidence="6" id="KW-1185">Reference proteome</keyword>
<dbReference type="RefSeq" id="WP_142007172.1">
    <property type="nucleotide sequence ID" value="NZ_CAJTBP010000001.1"/>
</dbReference>
<keyword evidence="3" id="KW-0804">Transcription</keyword>
<accession>A0A542XG79</accession>
<name>A0A542XG79_9MICO</name>
<dbReference type="SUPFAM" id="SSF46785">
    <property type="entry name" value="Winged helix' DNA-binding domain"/>
    <property type="match status" value="1"/>
</dbReference>
<dbReference type="Gene3D" id="1.10.10.10">
    <property type="entry name" value="Winged helix-like DNA-binding domain superfamily/Winged helix DNA-binding domain"/>
    <property type="match status" value="1"/>
</dbReference>
<protein>
    <submittedName>
        <fullName evidence="5">MarR family protein</fullName>
    </submittedName>
</protein>
<organism evidence="5 6">
    <name type="scientific">Barrientosiimonas humi</name>
    <dbReference type="NCBI Taxonomy" id="999931"/>
    <lineage>
        <taxon>Bacteria</taxon>
        <taxon>Bacillati</taxon>
        <taxon>Actinomycetota</taxon>
        <taxon>Actinomycetes</taxon>
        <taxon>Micrococcales</taxon>
        <taxon>Dermacoccaceae</taxon>
        <taxon>Barrientosiimonas</taxon>
    </lineage>
</organism>
<dbReference type="EMBL" id="VFOK01000001">
    <property type="protein sequence ID" value="TQL34827.1"/>
    <property type="molecule type" value="Genomic_DNA"/>
</dbReference>
<dbReference type="GO" id="GO:0003677">
    <property type="term" value="F:DNA binding"/>
    <property type="evidence" value="ECO:0007669"/>
    <property type="project" value="UniProtKB-KW"/>
</dbReference>
<evidence type="ECO:0000313" key="6">
    <source>
        <dbReference type="Proteomes" id="UP000318336"/>
    </source>
</evidence>
<dbReference type="Gene3D" id="1.10.287.160">
    <property type="entry name" value="HR1 repeat"/>
    <property type="match status" value="1"/>
</dbReference>
<dbReference type="Proteomes" id="UP000318336">
    <property type="component" value="Unassembled WGS sequence"/>
</dbReference>
<comment type="caution">
    <text evidence="5">The sequence shown here is derived from an EMBL/GenBank/DDBJ whole genome shotgun (WGS) entry which is preliminary data.</text>
</comment>
<evidence type="ECO:0000256" key="2">
    <source>
        <dbReference type="ARBA" id="ARBA00023125"/>
    </source>
</evidence>
<feature type="domain" description="HTH marR-type" evidence="4">
    <location>
        <begin position="25"/>
        <end position="85"/>
    </location>
</feature>
<evidence type="ECO:0000313" key="5">
    <source>
        <dbReference type="EMBL" id="TQL34827.1"/>
    </source>
</evidence>
<dbReference type="InterPro" id="IPR052362">
    <property type="entry name" value="HTH-GbsR_regulator"/>
</dbReference>
<evidence type="ECO:0000256" key="3">
    <source>
        <dbReference type="ARBA" id="ARBA00023163"/>
    </source>
</evidence>
<dbReference type="InterPro" id="IPR036388">
    <property type="entry name" value="WH-like_DNA-bd_sf"/>
</dbReference>
<proteinExistence type="predicted"/>
<dbReference type="GO" id="GO:0003700">
    <property type="term" value="F:DNA-binding transcription factor activity"/>
    <property type="evidence" value="ECO:0007669"/>
    <property type="project" value="InterPro"/>
</dbReference>
<sequence>MARRSSTDAARRRVLEQLAEEFARSGMNRMAARVFAALVVTDEGELTAAELAELLHASPAAISGAVRYLEQVEMIRRTRPLGSRRDVFNLTNDIWYEALIHRGSVIERWRDTMRHGADELGLGTRAGERMDQMADFFAFMETELPALLERWRASRSGPEKA</sequence>
<evidence type="ECO:0000256" key="1">
    <source>
        <dbReference type="ARBA" id="ARBA00023015"/>
    </source>
</evidence>
<dbReference type="AlphaFoldDB" id="A0A542XG79"/>
<dbReference type="PANTHER" id="PTHR38465">
    <property type="entry name" value="HTH-TYPE TRANSCRIPTIONAL REGULATOR MJ1563-RELATED"/>
    <property type="match status" value="1"/>
</dbReference>
<gene>
    <name evidence="5" type="ORF">FB554_3008</name>
</gene>
<dbReference type="InterPro" id="IPR036390">
    <property type="entry name" value="WH_DNA-bd_sf"/>
</dbReference>
<evidence type="ECO:0000259" key="4">
    <source>
        <dbReference type="Pfam" id="PF12802"/>
    </source>
</evidence>
<keyword evidence="2" id="KW-0238">DNA-binding</keyword>